<dbReference type="EMBL" id="QQTP01000001">
    <property type="protein sequence ID" value="RDJ29852.1"/>
    <property type="molecule type" value="Genomic_DNA"/>
</dbReference>
<keyword evidence="1 2" id="KW-0597">Phosphoprotein</keyword>
<dbReference type="InterPro" id="IPR001789">
    <property type="entry name" value="Sig_transdc_resp-reg_receiver"/>
</dbReference>
<dbReference type="AlphaFoldDB" id="A0A370LD06"/>
<dbReference type="GO" id="GO:0000160">
    <property type="term" value="P:phosphorelay signal transduction system"/>
    <property type="evidence" value="ECO:0007669"/>
    <property type="project" value="InterPro"/>
</dbReference>
<dbReference type="InterPro" id="IPR011006">
    <property type="entry name" value="CheY-like_superfamily"/>
</dbReference>
<dbReference type="PANTHER" id="PTHR44591:SF25">
    <property type="entry name" value="CHEMOTAXIS TWO-COMPONENT RESPONSE REGULATOR"/>
    <property type="match status" value="1"/>
</dbReference>
<dbReference type="SUPFAM" id="SSF52172">
    <property type="entry name" value="CheY-like"/>
    <property type="match status" value="1"/>
</dbReference>
<dbReference type="PANTHER" id="PTHR44591">
    <property type="entry name" value="STRESS RESPONSE REGULATOR PROTEIN 1"/>
    <property type="match status" value="1"/>
</dbReference>
<evidence type="ECO:0000256" key="1">
    <source>
        <dbReference type="ARBA" id="ARBA00022553"/>
    </source>
</evidence>
<feature type="domain" description="Response regulatory" evidence="3">
    <location>
        <begin position="4"/>
        <end position="120"/>
    </location>
</feature>
<keyword evidence="5" id="KW-1185">Reference proteome</keyword>
<proteinExistence type="predicted"/>
<dbReference type="Proteomes" id="UP000255207">
    <property type="component" value="Unassembled WGS sequence"/>
</dbReference>
<reference evidence="5" key="1">
    <citation type="submission" date="2018-07" db="EMBL/GenBank/DDBJ databases">
        <authorList>
            <person name="Safronova V.I."/>
            <person name="Chirak E.R."/>
            <person name="Sazanova A.L."/>
        </authorList>
    </citation>
    <scope>NUCLEOTIDE SEQUENCE [LARGE SCALE GENOMIC DNA]</scope>
    <source>
        <strain evidence="5">RCAM04685</strain>
    </source>
</reference>
<evidence type="ECO:0000313" key="5">
    <source>
        <dbReference type="Proteomes" id="UP000255207"/>
    </source>
</evidence>
<protein>
    <submittedName>
        <fullName evidence="4">Response regulator</fullName>
    </submittedName>
</protein>
<name>A0A370LD06_9HYPH</name>
<organism evidence="4 5">
    <name type="scientific">Bosea caraganae</name>
    <dbReference type="NCBI Taxonomy" id="2763117"/>
    <lineage>
        <taxon>Bacteria</taxon>
        <taxon>Pseudomonadati</taxon>
        <taxon>Pseudomonadota</taxon>
        <taxon>Alphaproteobacteria</taxon>
        <taxon>Hyphomicrobiales</taxon>
        <taxon>Boseaceae</taxon>
        <taxon>Bosea</taxon>
    </lineage>
</organism>
<evidence type="ECO:0000313" key="4">
    <source>
        <dbReference type="EMBL" id="RDJ29852.1"/>
    </source>
</evidence>
<gene>
    <name evidence="4" type="ORF">DWE98_00265</name>
</gene>
<dbReference type="PROSITE" id="PS50110">
    <property type="entry name" value="RESPONSE_REGULATORY"/>
    <property type="match status" value="1"/>
</dbReference>
<sequence>MSMRILAIDDTKTLLSLLCLTLRNAGHEVAAAENGEEGLTKFDQFQPDLVITDLNMPLMDGIEFTRACRARPAGQNTPIIVLTTENGAEIKAEGRRAGASAWMVKPFEPNTLLGLVARYQN</sequence>
<evidence type="ECO:0000259" key="3">
    <source>
        <dbReference type="PROSITE" id="PS50110"/>
    </source>
</evidence>
<accession>A0A370LD06</accession>
<dbReference type="OrthoDB" id="5456285at2"/>
<comment type="caution">
    <text evidence="4">The sequence shown here is derived from an EMBL/GenBank/DDBJ whole genome shotgun (WGS) entry which is preliminary data.</text>
</comment>
<dbReference type="Gene3D" id="3.40.50.2300">
    <property type="match status" value="1"/>
</dbReference>
<dbReference type="Pfam" id="PF00072">
    <property type="entry name" value="Response_reg"/>
    <property type="match status" value="1"/>
</dbReference>
<dbReference type="InterPro" id="IPR050595">
    <property type="entry name" value="Bact_response_regulator"/>
</dbReference>
<evidence type="ECO:0000256" key="2">
    <source>
        <dbReference type="PROSITE-ProRule" id="PRU00169"/>
    </source>
</evidence>
<feature type="modified residue" description="4-aspartylphosphate" evidence="2">
    <location>
        <position position="53"/>
    </location>
</feature>
<dbReference type="SMART" id="SM00448">
    <property type="entry name" value="REC"/>
    <property type="match status" value="1"/>
</dbReference>